<dbReference type="GO" id="GO:0003917">
    <property type="term" value="F:DNA topoisomerase type I (single strand cut, ATP-independent) activity"/>
    <property type="evidence" value="ECO:0007669"/>
    <property type="project" value="InterPro"/>
</dbReference>
<evidence type="ECO:0000313" key="3">
    <source>
        <dbReference type="Proteomes" id="UP000015545"/>
    </source>
</evidence>
<name>S5VM74_9CAUD</name>
<protein>
    <submittedName>
        <fullName evidence="2">Putative topoisomerase I</fullName>
    </submittedName>
</protein>
<dbReference type="Pfam" id="PF01028">
    <property type="entry name" value="Topoisom_I"/>
    <property type="match status" value="1"/>
</dbReference>
<organism evidence="2 3">
    <name type="scientific">Pseudomonas phage PaBG</name>
    <dbReference type="NCBI Taxonomy" id="1335230"/>
    <lineage>
        <taxon>Viruses</taxon>
        <taxon>Duplodnaviria</taxon>
        <taxon>Heunggongvirae</taxon>
        <taxon>Uroviricota</taxon>
        <taxon>Caudoviricetes</taxon>
        <taxon>Baikalvirus</taxon>
        <taxon>Baikalvirus PaBG</taxon>
    </lineage>
</organism>
<proteinExistence type="predicted"/>
<keyword evidence="3" id="KW-1185">Reference proteome</keyword>
<evidence type="ECO:0000313" key="2">
    <source>
        <dbReference type="EMBL" id="AGS81969.1"/>
    </source>
</evidence>
<evidence type="ECO:0000259" key="1">
    <source>
        <dbReference type="Pfam" id="PF01028"/>
    </source>
</evidence>
<dbReference type="GO" id="GO:0003677">
    <property type="term" value="F:DNA binding"/>
    <property type="evidence" value="ECO:0007669"/>
    <property type="project" value="InterPro"/>
</dbReference>
<dbReference type="InterPro" id="IPR011010">
    <property type="entry name" value="DNA_brk_join_enz"/>
</dbReference>
<sequence length="562" mass="62335">MHTSLSAVQKDSVVSFLKLLATLYVTYDIKLNREQLRRMNMWERDAGEFLTKFKLTKLTSAAVRSVVGGANPAEDDTADAAITELLEALKAKTQAFEKETDISRAQLGLLKDFRLAHFGSESAAKRLLRGVTAIGDPMVTQFYTHDVDGIDTGDVYKKLQALVKRHGGVSGYIMPTEVLEKWQAHNKAKGEKTQGHTEYLKLRREVNDIFKKALANLVRASGQPYLPLRDVISQLKSLGIVHNLPTGFVGNIDDLGRFYTTAGKRLLQSPSGEVKMNPKYNADEDNAYVCEFTPPFAQNATRGYTESYRTGAKAEKFNVVAEVMPKLSQLTKKWLPDLRKVNKSKEGVLATLCEFIYDTSARVGNKNAATGGEKTYGATQLLVKHFKFNTQGNGATVTYIGKSGGKQAHKLKFTSARGKQLGDALHKLIEGKGSNDHVFTFKNAQVTGAMINRYMRTLGFPKAFTVHKLRTARGTEMALALLKDSPFKKGGNWKDRDVHKWLETELLKIGAELGHMSGDKITSNTAIQNYISPEILAEFYTKLGIRPSAKVQKAIDSTKKEE</sequence>
<feature type="domain" description="DNA topoisomerase I catalytic core eukaryotic-type" evidence="1">
    <location>
        <begin position="309"/>
        <end position="485"/>
    </location>
</feature>
<dbReference type="PROSITE" id="PS52038">
    <property type="entry name" value="TOPO_IB_2"/>
    <property type="match status" value="1"/>
</dbReference>
<dbReference type="RefSeq" id="YP_008433416.1">
    <property type="nucleotide sequence ID" value="NC_022096.1"/>
</dbReference>
<dbReference type="Proteomes" id="UP000015545">
    <property type="component" value="Segment"/>
</dbReference>
<dbReference type="Gene3D" id="3.90.15.10">
    <property type="entry name" value="Topoisomerase I, Chain A, domain 3"/>
    <property type="match status" value="1"/>
</dbReference>
<dbReference type="Gene3D" id="1.10.132.120">
    <property type="match status" value="1"/>
</dbReference>
<dbReference type="SUPFAM" id="SSF56349">
    <property type="entry name" value="DNA breaking-rejoining enzymes"/>
    <property type="match status" value="1"/>
</dbReference>
<dbReference type="GO" id="GO:0006265">
    <property type="term" value="P:DNA topological change"/>
    <property type="evidence" value="ECO:0007669"/>
    <property type="project" value="InterPro"/>
</dbReference>
<dbReference type="KEGG" id="vg:16574771"/>
<dbReference type="InterPro" id="IPR013500">
    <property type="entry name" value="TopoI_cat_euk"/>
</dbReference>
<dbReference type="OrthoDB" id="30441at10239"/>
<gene>
    <name evidence="2" type="ORF">PaBG_00085</name>
</gene>
<dbReference type="EMBL" id="KF147891">
    <property type="protein sequence ID" value="AGS81969.1"/>
    <property type="molecule type" value="Genomic_DNA"/>
</dbReference>
<dbReference type="InterPro" id="IPR014711">
    <property type="entry name" value="TopoI_cat_a-hlx-sub_euk"/>
</dbReference>
<accession>S5VM74</accession>
<keyword evidence="2" id="KW-0413">Isomerase</keyword>
<reference evidence="2 3" key="1">
    <citation type="journal article" date="2014" name="Genome Announc.">
        <title>Complete Genome Sequence of the Novel Giant Pseudomonas Phage PaBG.</title>
        <authorList>
            <person name="Sykilinda N.N."/>
            <person name="Bondar A.A."/>
            <person name="Gorshkova A.S."/>
            <person name="Kurochkina L.P."/>
            <person name="Kulikov E.E."/>
            <person name="Shneider M.M."/>
            <person name="Kadykov V.A."/>
            <person name="Solovjeva N.V."/>
            <person name="Kabilov M.R."/>
            <person name="Mesyanzhinov V.V."/>
            <person name="Vlassov V.V."/>
            <person name="Drukker V.V."/>
            <person name="Miroshnikov K.A."/>
        </authorList>
    </citation>
    <scope>NUCLEOTIDE SEQUENCE [LARGE SCALE GENOMIC DNA]</scope>
</reference>